<feature type="region of interest" description="Disordered" evidence="6">
    <location>
        <begin position="897"/>
        <end position="1019"/>
    </location>
</feature>
<feature type="compositionally biased region" description="Polar residues" evidence="6">
    <location>
        <begin position="1196"/>
        <end position="1209"/>
    </location>
</feature>
<dbReference type="PANTHER" id="PTHR46235">
    <property type="entry name" value="PHD FINGER-CONTAINING PROTEIN DDB_G0268158"/>
    <property type="match status" value="1"/>
</dbReference>
<feature type="compositionally biased region" description="Basic and acidic residues" evidence="6">
    <location>
        <begin position="924"/>
        <end position="940"/>
    </location>
</feature>
<keyword evidence="5" id="KW-0539">Nucleus</keyword>
<evidence type="ECO:0000259" key="7">
    <source>
        <dbReference type="SMART" id="SM00249"/>
    </source>
</evidence>
<dbReference type="CDD" id="cd15566">
    <property type="entry name" value="PHD3_NSD"/>
    <property type="match status" value="1"/>
</dbReference>
<keyword evidence="4" id="KW-0862">Zinc</keyword>
<dbReference type="InterPro" id="IPR001965">
    <property type="entry name" value="Znf_PHD"/>
</dbReference>
<evidence type="ECO:0000256" key="6">
    <source>
        <dbReference type="SAM" id="MobiDB-lite"/>
    </source>
</evidence>
<dbReference type="Gene3D" id="3.30.40.10">
    <property type="entry name" value="Zinc/RING finger domain, C3HC4 (zinc finger)"/>
    <property type="match status" value="2"/>
</dbReference>
<dbReference type="GO" id="GO:0005634">
    <property type="term" value="C:nucleus"/>
    <property type="evidence" value="ECO:0007669"/>
    <property type="project" value="UniProtKB-SubCell"/>
</dbReference>
<feature type="domain" description="Zinc finger PHD-type" evidence="7">
    <location>
        <begin position="283"/>
        <end position="349"/>
    </location>
</feature>
<dbReference type="AlphaFoldDB" id="A0AAD3Y2I8"/>
<feature type="compositionally biased region" description="Gly residues" evidence="6">
    <location>
        <begin position="1174"/>
        <end position="1188"/>
    </location>
</feature>
<dbReference type="Pfam" id="PF12047">
    <property type="entry name" value="DNMT1-RFD"/>
    <property type="match status" value="1"/>
</dbReference>
<dbReference type="InterPro" id="IPR055198">
    <property type="entry name" value="NSD_PHD"/>
</dbReference>
<sequence>MSSSDIEVEELPKFVSNYHFENYCDEPVSFSDLPIKWTADESMDGKINELFLVGTTDDGLQKIYRPVTAWRFDILGVKPDISVLTKDNAWVKLQKPKKSYEYIIRTILITVHCLQIVKRNPESSGKSLWDQMSKIFSLYEVRPSENDLIDHMPLIEEAVKRDESLEKSKFLMAFLKENPQISIHEDDITEASSGFIVDDDYMDNDGMEDDSDDEQELFDSVCAICDNGGELLCCEGICFRSFHATPDAAAEAESECASLGLSKREVEAMQNFRCLNCQYNQHQCFSCGRLGSSDINNGAEVFRCVNATCGHFYHPKCVAKLLHRDDAAAAEELERKIAAGEKFACAMHKCYVCGKGEEKSEPELQFAVCRRCPKSYHRKCLPGKIAFEENEDEGIIQRAWTDLLPDRILIYCLKHEIDEDIGTPVRNHIKFPDVGVKKVKLRPSASLLGKEVTPVKRKLSQRATVEEKASSKFCNPFENSLISVKEGNSDEESDMKPLKPSSKKLKGAYASYSKQSDSAKGRRLVKEVNLSSEKLIDAEPQLDTDSERRILTLMKEASSSVTLDEIFRNHNKLASSHAYSHKTVDRTITKGKVEGSVEAVRTALMKLDDGGTIEDAKAVCEPNVLNQLVKWKNKLKVYLAPFLFGLRYTSFGRHFTKVDKLKEIVDKIHWYVEEGDMIVDFCCGANDFSCLMKEKLEQTGKKCFYRNFDLFRPKNDFNFEERDWMTVSSSELPSGSQLIMGLNPPFGVKASLANKFIDKALEFKPKLIILIVPPETERLDKKNPPYDLVWEDDEKLSGRSFYLPGSVDVNGKQIEDWNLVAPPLFLWSRKDWTAKHTEIAQKHGHLSEERGDFQRDGVISRIPDSPKKERQLPDSPVENCYEGGDVPLVIKVENPLQNSKLEESKERGDVETQYPKGEAAGDGGSKERENPGPETKESKRYSRKRRSQGKNCGEGMAPTSPTRGQKRARYSPNDLYSSSRYSPAHPPDVTRSLDRFSSRNEVPPPQSPPREISDADYGPYQHYFPDPGLQYGSGYGGPSSGYEMARSLTPSNYASSEVTRRYSFETEQRYLGGGVPRWEAGSGVRDHGHMVSDEWAAGSGIRQTESLGYRTYQSEIDVGRPSSVFALESSYSDRVSMPAMQRYAPRLDELNHTRLRNGGGSEFPPDSQFHRSGVLGGDGGGGGRGGVPMGFALGPNTFSHQSSSGWIRE</sequence>
<dbReference type="InterPro" id="IPR022702">
    <property type="entry name" value="Cytosine_MeTrfase1_RFD"/>
</dbReference>
<dbReference type="Pfam" id="PF26055">
    <property type="entry name" value="Mtase_EDM2"/>
    <property type="match status" value="1"/>
</dbReference>
<feature type="region of interest" description="Disordered" evidence="6">
    <location>
        <begin position="1156"/>
        <end position="1209"/>
    </location>
</feature>
<keyword evidence="3" id="KW-0863">Zinc-finger</keyword>
<dbReference type="InterPro" id="IPR013083">
    <property type="entry name" value="Znf_RING/FYVE/PHD"/>
</dbReference>
<dbReference type="CDD" id="cd15565">
    <property type="entry name" value="PHD2_NSD"/>
    <property type="match status" value="1"/>
</dbReference>
<dbReference type="Proteomes" id="UP001279734">
    <property type="component" value="Unassembled WGS sequence"/>
</dbReference>
<proteinExistence type="predicted"/>
<evidence type="ECO:0000256" key="4">
    <source>
        <dbReference type="ARBA" id="ARBA00022833"/>
    </source>
</evidence>
<reference evidence="8" key="1">
    <citation type="submission" date="2023-05" db="EMBL/GenBank/DDBJ databases">
        <title>Nepenthes gracilis genome sequencing.</title>
        <authorList>
            <person name="Fukushima K."/>
        </authorList>
    </citation>
    <scope>NUCLEOTIDE SEQUENCE</scope>
    <source>
        <strain evidence="8">SING2019-196</strain>
    </source>
</reference>
<feature type="domain" description="Zinc finger PHD-type" evidence="7">
    <location>
        <begin position="221"/>
        <end position="278"/>
    </location>
</feature>
<comment type="caution">
    <text evidence="8">The sequence shown here is derived from an EMBL/GenBank/DDBJ whole genome shotgun (WGS) entry which is preliminary data.</text>
</comment>
<dbReference type="PANTHER" id="PTHR46235:SF3">
    <property type="entry name" value="PHD FINGER-CONTAINING PROTEIN DDB_G0268158"/>
    <property type="match status" value="1"/>
</dbReference>
<dbReference type="EMBL" id="BSYO01000028">
    <property type="protein sequence ID" value="GMH25034.1"/>
    <property type="molecule type" value="Genomic_DNA"/>
</dbReference>
<feature type="region of interest" description="Disordered" evidence="6">
    <location>
        <begin position="485"/>
        <end position="507"/>
    </location>
</feature>
<gene>
    <name evidence="8" type="ORF">Nepgr_026877</name>
</gene>
<keyword evidence="9" id="KW-1185">Reference proteome</keyword>
<comment type="subcellular location">
    <subcellularLocation>
        <location evidence="1">Nucleus</location>
    </subcellularLocation>
</comment>
<feature type="compositionally biased region" description="Basic and acidic residues" evidence="6">
    <location>
        <begin position="900"/>
        <end position="910"/>
    </location>
</feature>
<keyword evidence="2" id="KW-0479">Metal-binding</keyword>
<dbReference type="InterPro" id="IPR058939">
    <property type="entry name" value="Mtase_EDM2"/>
</dbReference>
<evidence type="ECO:0000256" key="3">
    <source>
        <dbReference type="ARBA" id="ARBA00022771"/>
    </source>
</evidence>
<feature type="region of interest" description="Disordered" evidence="6">
    <location>
        <begin position="842"/>
        <end position="881"/>
    </location>
</feature>
<organism evidence="8 9">
    <name type="scientific">Nepenthes gracilis</name>
    <name type="common">Slender pitcher plant</name>
    <dbReference type="NCBI Taxonomy" id="150966"/>
    <lineage>
        <taxon>Eukaryota</taxon>
        <taxon>Viridiplantae</taxon>
        <taxon>Streptophyta</taxon>
        <taxon>Embryophyta</taxon>
        <taxon>Tracheophyta</taxon>
        <taxon>Spermatophyta</taxon>
        <taxon>Magnoliopsida</taxon>
        <taxon>eudicotyledons</taxon>
        <taxon>Gunneridae</taxon>
        <taxon>Pentapetalae</taxon>
        <taxon>Caryophyllales</taxon>
        <taxon>Nepenthaceae</taxon>
        <taxon>Nepenthes</taxon>
    </lineage>
</organism>
<name>A0AAD3Y2I8_NEPGR</name>
<evidence type="ECO:0000313" key="9">
    <source>
        <dbReference type="Proteomes" id="UP001279734"/>
    </source>
</evidence>
<evidence type="ECO:0000256" key="2">
    <source>
        <dbReference type="ARBA" id="ARBA00022723"/>
    </source>
</evidence>
<dbReference type="SMART" id="SM00249">
    <property type="entry name" value="PHD"/>
    <property type="match status" value="3"/>
</dbReference>
<dbReference type="Pfam" id="PF22908">
    <property type="entry name" value="PHD_NSD"/>
    <property type="match status" value="1"/>
</dbReference>
<dbReference type="GO" id="GO:0008270">
    <property type="term" value="F:zinc ion binding"/>
    <property type="evidence" value="ECO:0007669"/>
    <property type="project" value="UniProtKB-KW"/>
</dbReference>
<accession>A0AAD3Y2I8</accession>
<evidence type="ECO:0000256" key="1">
    <source>
        <dbReference type="ARBA" id="ARBA00004123"/>
    </source>
</evidence>
<evidence type="ECO:0000313" key="8">
    <source>
        <dbReference type="EMBL" id="GMH25034.1"/>
    </source>
</evidence>
<evidence type="ECO:0000256" key="5">
    <source>
        <dbReference type="ARBA" id="ARBA00023242"/>
    </source>
</evidence>
<feature type="compositionally biased region" description="Basic and acidic residues" evidence="6">
    <location>
        <begin position="842"/>
        <end position="855"/>
    </location>
</feature>
<protein>
    <recommendedName>
        <fullName evidence="7">Zinc finger PHD-type domain-containing protein</fullName>
    </recommendedName>
</protein>
<feature type="domain" description="Zinc finger PHD-type" evidence="7">
    <location>
        <begin position="350"/>
        <end position="416"/>
    </location>
</feature>